<dbReference type="GO" id="GO:0043565">
    <property type="term" value="F:sequence-specific DNA binding"/>
    <property type="evidence" value="ECO:0007669"/>
    <property type="project" value="InterPro"/>
</dbReference>
<keyword evidence="5" id="KW-0804">Transcription</keyword>
<comment type="caution">
    <text evidence="10">The sequence shown here is derived from an EMBL/GenBank/DDBJ whole genome shotgun (WGS) entry which is preliminary data.</text>
</comment>
<comment type="subcellular location">
    <subcellularLocation>
        <location evidence="1">Nucleus</location>
    </subcellularLocation>
</comment>
<dbReference type="Gene3D" id="1.10.10.60">
    <property type="entry name" value="Homeodomain-like"/>
    <property type="match status" value="2"/>
</dbReference>
<keyword evidence="11" id="KW-1185">Reference proteome</keyword>
<evidence type="ECO:0000256" key="2">
    <source>
        <dbReference type="ARBA" id="ARBA00022737"/>
    </source>
</evidence>
<evidence type="ECO:0000256" key="6">
    <source>
        <dbReference type="ARBA" id="ARBA00023242"/>
    </source>
</evidence>
<gene>
    <name evidence="10" type="ORF">C2845_PM05G11560</name>
</gene>
<organism evidence="10 11">
    <name type="scientific">Panicum miliaceum</name>
    <name type="common">Proso millet</name>
    <name type="synonym">Broomcorn millet</name>
    <dbReference type="NCBI Taxonomy" id="4540"/>
    <lineage>
        <taxon>Eukaryota</taxon>
        <taxon>Viridiplantae</taxon>
        <taxon>Streptophyta</taxon>
        <taxon>Embryophyta</taxon>
        <taxon>Tracheophyta</taxon>
        <taxon>Spermatophyta</taxon>
        <taxon>Magnoliopsida</taxon>
        <taxon>Liliopsida</taxon>
        <taxon>Poales</taxon>
        <taxon>Poaceae</taxon>
        <taxon>PACMAD clade</taxon>
        <taxon>Panicoideae</taxon>
        <taxon>Panicodae</taxon>
        <taxon>Paniceae</taxon>
        <taxon>Panicinae</taxon>
        <taxon>Panicum</taxon>
        <taxon>Panicum sect. Panicum</taxon>
    </lineage>
</organism>
<sequence>MDMGMGGGLDELEVLAMSPGGSAALAAAAGSEDEADLRRGPWTVEEDLLLVNYIAAHGEGRWNSLARSAGLKRTGKSCRLRWLNYLRPDVRRGNITAEEQLLILELHSRWGNRWSKIAQHLPGRTDNEIKNYWRTRVQKHAKQLRCDVNSRQFRDVVRHVWMPRLVERIQAESAGGAGGGQAAAAAPVAAPATTSASAPPAYHLGPYGGRRQSTDVVVSPNKAHGGYAHADYYSYSEPGQAAAAAAMSPDDTSSAMRSTLTDASHGPQHHYATSAATPTNEGCGGAGGAAAGPTTDSDDMVQEEEEDVFAGTWSELLATAGRDDDDSKIGLPDFEFGDFEDNLWSLEDLCLQQLC</sequence>
<keyword evidence="3" id="KW-0805">Transcription regulation</keyword>
<evidence type="ECO:0000256" key="3">
    <source>
        <dbReference type="ARBA" id="ARBA00023015"/>
    </source>
</evidence>
<feature type="domain" description="HTH myb-type" evidence="9">
    <location>
        <begin position="91"/>
        <end position="141"/>
    </location>
</feature>
<evidence type="ECO:0008006" key="12">
    <source>
        <dbReference type="Google" id="ProtNLM"/>
    </source>
</evidence>
<dbReference type="EMBL" id="PQIB02000003">
    <property type="protein sequence ID" value="RLN28313.1"/>
    <property type="molecule type" value="Genomic_DNA"/>
</dbReference>
<feature type="compositionally biased region" description="Acidic residues" evidence="7">
    <location>
        <begin position="296"/>
        <end position="306"/>
    </location>
</feature>
<dbReference type="SMART" id="SM00717">
    <property type="entry name" value="SANT"/>
    <property type="match status" value="2"/>
</dbReference>
<reference evidence="11" key="1">
    <citation type="journal article" date="2019" name="Nat. Commun.">
        <title>The genome of broomcorn millet.</title>
        <authorList>
            <person name="Zou C."/>
            <person name="Miki D."/>
            <person name="Li D."/>
            <person name="Tang Q."/>
            <person name="Xiao L."/>
            <person name="Rajput S."/>
            <person name="Deng P."/>
            <person name="Jia W."/>
            <person name="Huang R."/>
            <person name="Zhang M."/>
            <person name="Sun Y."/>
            <person name="Hu J."/>
            <person name="Fu X."/>
            <person name="Schnable P.S."/>
            <person name="Li F."/>
            <person name="Zhang H."/>
            <person name="Feng B."/>
            <person name="Zhu X."/>
            <person name="Liu R."/>
            <person name="Schnable J.C."/>
            <person name="Zhu J.-K."/>
            <person name="Zhang H."/>
        </authorList>
    </citation>
    <scope>NUCLEOTIDE SEQUENCE [LARGE SCALE GENOMIC DNA]</scope>
</reference>
<dbReference type="InterPro" id="IPR044676">
    <property type="entry name" value="EOBI/EOBII-like_plant"/>
</dbReference>
<dbReference type="PROSITE" id="PS51294">
    <property type="entry name" value="HTH_MYB"/>
    <property type="match status" value="2"/>
</dbReference>
<feature type="domain" description="Myb-like" evidence="8">
    <location>
        <begin position="34"/>
        <end position="86"/>
    </location>
</feature>
<dbReference type="InterPro" id="IPR009057">
    <property type="entry name" value="Homeodomain-like_sf"/>
</dbReference>
<keyword evidence="2" id="KW-0677">Repeat</keyword>
<evidence type="ECO:0000256" key="5">
    <source>
        <dbReference type="ARBA" id="ARBA00023163"/>
    </source>
</evidence>
<dbReference type="AlphaFoldDB" id="A0A3L6SV89"/>
<dbReference type="GO" id="GO:0005634">
    <property type="term" value="C:nucleus"/>
    <property type="evidence" value="ECO:0007669"/>
    <property type="project" value="UniProtKB-SubCell"/>
</dbReference>
<proteinExistence type="predicted"/>
<accession>A0A3L6SV89</accession>
<dbReference type="STRING" id="4540.A0A3L6SV89"/>
<evidence type="ECO:0000259" key="9">
    <source>
        <dbReference type="PROSITE" id="PS51294"/>
    </source>
</evidence>
<name>A0A3L6SV89_PANMI</name>
<dbReference type="Pfam" id="PF00249">
    <property type="entry name" value="Myb_DNA-binding"/>
    <property type="match status" value="2"/>
</dbReference>
<feature type="region of interest" description="Disordered" evidence="7">
    <location>
        <begin position="194"/>
        <end position="217"/>
    </location>
</feature>
<dbReference type="GO" id="GO:0003700">
    <property type="term" value="F:DNA-binding transcription factor activity"/>
    <property type="evidence" value="ECO:0007669"/>
    <property type="project" value="InterPro"/>
</dbReference>
<evidence type="ECO:0000256" key="4">
    <source>
        <dbReference type="ARBA" id="ARBA00023125"/>
    </source>
</evidence>
<evidence type="ECO:0000259" key="8">
    <source>
        <dbReference type="PROSITE" id="PS50090"/>
    </source>
</evidence>
<keyword evidence="4" id="KW-0238">DNA-binding</keyword>
<feature type="compositionally biased region" description="Polar residues" evidence="7">
    <location>
        <begin position="250"/>
        <end position="262"/>
    </location>
</feature>
<evidence type="ECO:0000256" key="1">
    <source>
        <dbReference type="ARBA" id="ARBA00004123"/>
    </source>
</evidence>
<keyword evidence="6" id="KW-0539">Nucleus</keyword>
<dbReference type="OrthoDB" id="2143914at2759"/>
<evidence type="ECO:0000313" key="11">
    <source>
        <dbReference type="Proteomes" id="UP000275267"/>
    </source>
</evidence>
<feature type="domain" description="HTH myb-type" evidence="9">
    <location>
        <begin position="34"/>
        <end position="90"/>
    </location>
</feature>
<dbReference type="PANTHER" id="PTHR45675">
    <property type="entry name" value="MYB TRANSCRIPTION FACTOR-RELATED-RELATED"/>
    <property type="match status" value="1"/>
</dbReference>
<dbReference type="CDD" id="cd00167">
    <property type="entry name" value="SANT"/>
    <property type="match status" value="2"/>
</dbReference>
<dbReference type="InterPro" id="IPR001005">
    <property type="entry name" value="SANT/Myb"/>
</dbReference>
<dbReference type="PANTHER" id="PTHR45675:SF128">
    <property type="entry name" value="MYB DNA-BINDING DOMAIN SUPERFAMILY PROTEIN-RELATED"/>
    <property type="match status" value="1"/>
</dbReference>
<evidence type="ECO:0000256" key="7">
    <source>
        <dbReference type="SAM" id="MobiDB-lite"/>
    </source>
</evidence>
<dbReference type="InterPro" id="IPR017930">
    <property type="entry name" value="Myb_dom"/>
</dbReference>
<feature type="domain" description="Myb-like" evidence="8">
    <location>
        <begin position="87"/>
        <end position="137"/>
    </location>
</feature>
<feature type="region of interest" description="Disordered" evidence="7">
    <location>
        <begin position="244"/>
        <end position="306"/>
    </location>
</feature>
<dbReference type="FunFam" id="1.10.10.60:FF:000107">
    <property type="entry name" value="MYB transcription factor"/>
    <property type="match status" value="1"/>
</dbReference>
<dbReference type="PROSITE" id="PS50090">
    <property type="entry name" value="MYB_LIKE"/>
    <property type="match status" value="2"/>
</dbReference>
<dbReference type="Proteomes" id="UP000275267">
    <property type="component" value="Unassembled WGS sequence"/>
</dbReference>
<evidence type="ECO:0000313" key="10">
    <source>
        <dbReference type="EMBL" id="RLN28313.1"/>
    </source>
</evidence>
<dbReference type="SUPFAM" id="SSF46689">
    <property type="entry name" value="Homeodomain-like"/>
    <property type="match status" value="1"/>
</dbReference>
<dbReference type="FunFam" id="1.10.10.60:FF:000011">
    <property type="entry name" value="Myb transcription factor"/>
    <property type="match status" value="1"/>
</dbReference>
<protein>
    <recommendedName>
        <fullName evidence="12">Transcription factor MYB108-like</fullName>
    </recommendedName>
</protein>